<dbReference type="EMBL" id="JAYMYR010000004">
    <property type="protein sequence ID" value="KAK7368191.1"/>
    <property type="molecule type" value="Genomic_DNA"/>
</dbReference>
<protein>
    <submittedName>
        <fullName evidence="2">Uncharacterized protein</fullName>
    </submittedName>
</protein>
<name>A0AAN9N898_PHACN</name>
<evidence type="ECO:0000256" key="1">
    <source>
        <dbReference type="SAM" id="MobiDB-lite"/>
    </source>
</evidence>
<gene>
    <name evidence="2" type="ORF">VNO80_10215</name>
</gene>
<dbReference type="Proteomes" id="UP001374584">
    <property type="component" value="Unassembled WGS sequence"/>
</dbReference>
<comment type="caution">
    <text evidence="2">The sequence shown here is derived from an EMBL/GenBank/DDBJ whole genome shotgun (WGS) entry which is preliminary data.</text>
</comment>
<evidence type="ECO:0000313" key="3">
    <source>
        <dbReference type="Proteomes" id="UP001374584"/>
    </source>
</evidence>
<feature type="compositionally biased region" description="Basic residues" evidence="1">
    <location>
        <begin position="1"/>
        <end position="13"/>
    </location>
</feature>
<keyword evidence="3" id="KW-1185">Reference proteome</keyword>
<organism evidence="2 3">
    <name type="scientific">Phaseolus coccineus</name>
    <name type="common">Scarlet runner bean</name>
    <name type="synonym">Phaseolus multiflorus</name>
    <dbReference type="NCBI Taxonomy" id="3886"/>
    <lineage>
        <taxon>Eukaryota</taxon>
        <taxon>Viridiplantae</taxon>
        <taxon>Streptophyta</taxon>
        <taxon>Embryophyta</taxon>
        <taxon>Tracheophyta</taxon>
        <taxon>Spermatophyta</taxon>
        <taxon>Magnoliopsida</taxon>
        <taxon>eudicotyledons</taxon>
        <taxon>Gunneridae</taxon>
        <taxon>Pentapetalae</taxon>
        <taxon>rosids</taxon>
        <taxon>fabids</taxon>
        <taxon>Fabales</taxon>
        <taxon>Fabaceae</taxon>
        <taxon>Papilionoideae</taxon>
        <taxon>50 kb inversion clade</taxon>
        <taxon>NPAAA clade</taxon>
        <taxon>indigoferoid/millettioid clade</taxon>
        <taxon>Phaseoleae</taxon>
        <taxon>Phaseolus</taxon>
    </lineage>
</organism>
<feature type="region of interest" description="Disordered" evidence="1">
    <location>
        <begin position="49"/>
        <end position="73"/>
    </location>
</feature>
<reference evidence="2 3" key="1">
    <citation type="submission" date="2024-01" db="EMBL/GenBank/DDBJ databases">
        <title>The genomes of 5 underutilized Papilionoideae crops provide insights into root nodulation and disease resistanc.</title>
        <authorList>
            <person name="Jiang F."/>
        </authorList>
    </citation>
    <scope>NUCLEOTIDE SEQUENCE [LARGE SCALE GENOMIC DNA]</scope>
    <source>
        <strain evidence="2">JINMINGXINNONG_FW02</strain>
        <tissue evidence="2">Leaves</tissue>
    </source>
</reference>
<evidence type="ECO:0000313" key="2">
    <source>
        <dbReference type="EMBL" id="KAK7368191.1"/>
    </source>
</evidence>
<accession>A0AAN9N898</accession>
<sequence length="144" mass="15963">MPPHHAPRHHSRFWSRQVQTPPGANTPKTRPYNEEVSTTLIKRASCLSSTDVGLHSPPHLEHSRPRESHRPSGLALIPKCNSPDLLACKDIVRFAAGSMPGHGQCCPVTLPVTTHGFGLGRCKHPQVQTPPKRVLTMRKYPPRL</sequence>
<feature type="region of interest" description="Disordered" evidence="1">
    <location>
        <begin position="1"/>
        <end position="35"/>
    </location>
</feature>
<feature type="compositionally biased region" description="Polar residues" evidence="1">
    <location>
        <begin position="14"/>
        <end position="28"/>
    </location>
</feature>
<feature type="compositionally biased region" description="Basic and acidic residues" evidence="1">
    <location>
        <begin position="58"/>
        <end position="70"/>
    </location>
</feature>
<proteinExistence type="predicted"/>
<dbReference type="AlphaFoldDB" id="A0AAN9N898"/>